<name>A0A285KHW9_9ACTN</name>
<dbReference type="EMBL" id="OBDY01000040">
    <property type="protein sequence ID" value="SNY71507.1"/>
    <property type="molecule type" value="Genomic_DNA"/>
</dbReference>
<accession>A0A285KHW9</accession>
<evidence type="ECO:0000313" key="3">
    <source>
        <dbReference type="Proteomes" id="UP000219612"/>
    </source>
</evidence>
<keyword evidence="1" id="KW-1133">Transmembrane helix</keyword>
<keyword evidence="1" id="KW-0812">Transmembrane</keyword>
<feature type="transmembrane region" description="Helical" evidence="1">
    <location>
        <begin position="118"/>
        <end position="138"/>
    </location>
</feature>
<sequence>MRAAPSARWCAAAASGYSLAAGLVLLRADTSETAFFGSVAGTFLVLTLLPQPFRRHTSFRADCRIAVVLSVLAQFLVFFFGGCLFLPTIAMLVLAALRPPRAASVAPDPRSWRERWEITVRRAIAGSAIAGLLLYIAAVTR</sequence>
<dbReference type="Proteomes" id="UP000219612">
    <property type="component" value="Unassembled WGS sequence"/>
</dbReference>
<evidence type="ECO:0000313" key="2">
    <source>
        <dbReference type="EMBL" id="SNY71507.1"/>
    </source>
</evidence>
<feature type="transmembrane region" description="Helical" evidence="1">
    <location>
        <begin position="65"/>
        <end position="97"/>
    </location>
</feature>
<keyword evidence="3" id="KW-1185">Reference proteome</keyword>
<feature type="transmembrane region" description="Helical" evidence="1">
    <location>
        <begin position="6"/>
        <end position="26"/>
    </location>
</feature>
<feature type="transmembrane region" description="Helical" evidence="1">
    <location>
        <begin position="33"/>
        <end position="53"/>
    </location>
</feature>
<dbReference type="AlphaFoldDB" id="A0A285KHW9"/>
<keyword evidence="1" id="KW-0472">Membrane</keyword>
<gene>
    <name evidence="2" type="ORF">SAMN05421748_14044</name>
</gene>
<proteinExistence type="predicted"/>
<protein>
    <submittedName>
        <fullName evidence="2">Uncharacterized protein</fullName>
    </submittedName>
</protein>
<organism evidence="2 3">
    <name type="scientific">Paractinoplanes atraurantiacus</name>
    <dbReference type="NCBI Taxonomy" id="1036182"/>
    <lineage>
        <taxon>Bacteria</taxon>
        <taxon>Bacillati</taxon>
        <taxon>Actinomycetota</taxon>
        <taxon>Actinomycetes</taxon>
        <taxon>Micromonosporales</taxon>
        <taxon>Micromonosporaceae</taxon>
        <taxon>Paractinoplanes</taxon>
    </lineage>
</organism>
<reference evidence="3" key="1">
    <citation type="submission" date="2017-09" db="EMBL/GenBank/DDBJ databases">
        <authorList>
            <person name="Varghese N."/>
            <person name="Submissions S."/>
        </authorList>
    </citation>
    <scope>NUCLEOTIDE SEQUENCE [LARGE SCALE GENOMIC DNA]</scope>
    <source>
        <strain evidence="3">CGMCC 4.6857</strain>
    </source>
</reference>
<evidence type="ECO:0000256" key="1">
    <source>
        <dbReference type="SAM" id="Phobius"/>
    </source>
</evidence>